<dbReference type="Proteomes" id="UP000515135">
    <property type="component" value="Unplaced"/>
</dbReference>
<feature type="region of interest" description="Disordered" evidence="1">
    <location>
        <begin position="140"/>
        <end position="207"/>
    </location>
</feature>
<dbReference type="GeneID" id="109480222"/>
<keyword evidence="2" id="KW-1133">Transmembrane helix</keyword>
<dbReference type="AlphaFoldDB" id="A0A6P4Z980"/>
<reference evidence="4" key="1">
    <citation type="submission" date="2025-08" db="UniProtKB">
        <authorList>
            <consortium name="RefSeq"/>
        </authorList>
    </citation>
    <scope>IDENTIFICATION</scope>
    <source>
        <tissue evidence="4">Gonad</tissue>
    </source>
</reference>
<dbReference type="OrthoDB" id="10336132at2759"/>
<evidence type="ECO:0000313" key="4">
    <source>
        <dbReference type="RefSeq" id="XP_019637930.1"/>
    </source>
</evidence>
<feature type="transmembrane region" description="Helical" evidence="2">
    <location>
        <begin position="52"/>
        <end position="74"/>
    </location>
</feature>
<keyword evidence="3" id="KW-1185">Reference proteome</keyword>
<keyword evidence="2" id="KW-0812">Transmembrane</keyword>
<accession>A0A6P4Z980</accession>
<evidence type="ECO:0000313" key="3">
    <source>
        <dbReference type="Proteomes" id="UP000515135"/>
    </source>
</evidence>
<evidence type="ECO:0000256" key="2">
    <source>
        <dbReference type="SAM" id="Phobius"/>
    </source>
</evidence>
<proteinExistence type="predicted"/>
<dbReference type="KEGG" id="bbel:109480222"/>
<name>A0A6P4Z980_BRABE</name>
<evidence type="ECO:0000256" key="1">
    <source>
        <dbReference type="SAM" id="MobiDB-lite"/>
    </source>
</evidence>
<protein>
    <submittedName>
        <fullName evidence="4">Uncharacterized protein LOC109480222</fullName>
    </submittedName>
</protein>
<sequence length="207" mass="22231">MFKGELYGKDTNMSTSVFHFGGQLTGAHQLDRESLSPEGSIQLISPSSLSRAGATALLTVAITVPTIGFLYLMCRCSWRRCRRWFWPDEAEEGAKAGGESVMPEIVVLSPTPRLANGTTRNVAQKKMNTKNESAMFPASPARLHRTMSTPSPGPTGSGSRDREGTAAILESKLHRSLSDPALASNTRAVAASSKESVANPLRADKLI</sequence>
<gene>
    <name evidence="4" type="primary">LOC109480222</name>
</gene>
<dbReference type="RefSeq" id="XP_019637930.1">
    <property type="nucleotide sequence ID" value="XM_019782371.1"/>
</dbReference>
<organism evidence="3 4">
    <name type="scientific">Branchiostoma belcheri</name>
    <name type="common">Amphioxus</name>
    <dbReference type="NCBI Taxonomy" id="7741"/>
    <lineage>
        <taxon>Eukaryota</taxon>
        <taxon>Metazoa</taxon>
        <taxon>Chordata</taxon>
        <taxon>Cephalochordata</taxon>
        <taxon>Leptocardii</taxon>
        <taxon>Amphioxiformes</taxon>
        <taxon>Branchiostomatidae</taxon>
        <taxon>Branchiostoma</taxon>
    </lineage>
</organism>
<keyword evidence="2" id="KW-0472">Membrane</keyword>